<feature type="transmembrane region" description="Helical" evidence="2">
    <location>
        <begin position="85"/>
        <end position="110"/>
    </location>
</feature>
<feature type="compositionally biased region" description="Polar residues" evidence="1">
    <location>
        <begin position="274"/>
        <end position="289"/>
    </location>
</feature>
<feature type="region of interest" description="Disordered" evidence="1">
    <location>
        <begin position="178"/>
        <end position="201"/>
    </location>
</feature>
<dbReference type="OrthoDB" id="4065319at2759"/>
<dbReference type="PANTHER" id="PTHR36089:SF1">
    <property type="entry name" value="CHITIN SYNTHASE 3 COMPLEX PROTEIN CSI2-RELATED"/>
    <property type="match status" value="1"/>
</dbReference>
<dbReference type="InterPro" id="IPR051009">
    <property type="entry name" value="PRM"/>
</dbReference>
<sequence length="313" mass="33746">MKRGLPSLTTGSDGSSTLASSGADSSATQASNSGSSGSASSTSTSGTSTGTGSSSTLSYSVPTITPPSTEGNPNIWSAGQPSGTIFIAVGAIVGTAFLALLIWYFATAYISRRQTQKLRLESIDQQFRSHISDTFPDASNGFDSSAKEIYDLEKDAPYKGSNPSWHKKSNSHSMIRLLGSDNADDYPQRRTSQDSGSSIPQEMFSSIQDSNQAQNRRSLFISPTVEISNQHRRSRLLQNMNNSVSSLVSGLEPNPELNKPERAASPERKKKSFNRNQSSQGGTAPSLSPTRRMKADRKETPSMYLEHMLEDNN</sequence>
<dbReference type="PANTHER" id="PTHR36089">
    <property type="entry name" value="CHITIN SYNTHASE 3 COMPLEX PROTEIN CSI2-RELATED"/>
    <property type="match status" value="1"/>
</dbReference>
<reference evidence="4" key="1">
    <citation type="submission" date="2016-03" db="EMBL/GenBank/DDBJ databases">
        <authorList>
            <person name="Devillers H."/>
        </authorList>
    </citation>
    <scope>NUCLEOTIDE SEQUENCE [LARGE SCALE GENOMIC DNA]</scope>
</reference>
<evidence type="ECO:0000256" key="2">
    <source>
        <dbReference type="SAM" id="Phobius"/>
    </source>
</evidence>
<keyword evidence="2" id="KW-1133">Transmembrane helix</keyword>
<keyword evidence="2" id="KW-0472">Membrane</keyword>
<keyword evidence="4" id="KW-1185">Reference proteome</keyword>
<accession>A0A1G4MDJ2</accession>
<proteinExistence type="predicted"/>
<keyword evidence="2" id="KW-0812">Transmembrane</keyword>
<protein>
    <submittedName>
        <fullName evidence="3">LAFE_0E11804g1_1</fullName>
    </submittedName>
</protein>
<dbReference type="Proteomes" id="UP000190831">
    <property type="component" value="Chromosome E"/>
</dbReference>
<feature type="compositionally biased region" description="Polar residues" evidence="1">
    <location>
        <begin position="61"/>
        <end position="76"/>
    </location>
</feature>
<evidence type="ECO:0000313" key="4">
    <source>
        <dbReference type="Proteomes" id="UP000190831"/>
    </source>
</evidence>
<gene>
    <name evidence="3" type="ORF">LAFE_0E11804G</name>
</gene>
<feature type="region of interest" description="Disordered" evidence="1">
    <location>
        <begin position="1"/>
        <end position="76"/>
    </location>
</feature>
<name>A0A1G4MDJ2_LACFM</name>
<feature type="compositionally biased region" description="Low complexity" evidence="1">
    <location>
        <begin position="7"/>
        <end position="60"/>
    </location>
</feature>
<dbReference type="EMBL" id="LT598488">
    <property type="protein sequence ID" value="SCW01994.1"/>
    <property type="molecule type" value="Genomic_DNA"/>
</dbReference>
<feature type="region of interest" description="Disordered" evidence="1">
    <location>
        <begin position="245"/>
        <end position="313"/>
    </location>
</feature>
<feature type="compositionally biased region" description="Basic and acidic residues" evidence="1">
    <location>
        <begin position="258"/>
        <end position="267"/>
    </location>
</feature>
<dbReference type="AlphaFoldDB" id="A0A1G4MDJ2"/>
<evidence type="ECO:0000313" key="3">
    <source>
        <dbReference type="EMBL" id="SCW01994.1"/>
    </source>
</evidence>
<evidence type="ECO:0000256" key="1">
    <source>
        <dbReference type="SAM" id="MobiDB-lite"/>
    </source>
</evidence>
<organism evidence="3 4">
    <name type="scientific">Lachancea fermentati</name>
    <name type="common">Zygosaccharomyces fermentati</name>
    <dbReference type="NCBI Taxonomy" id="4955"/>
    <lineage>
        <taxon>Eukaryota</taxon>
        <taxon>Fungi</taxon>
        <taxon>Dikarya</taxon>
        <taxon>Ascomycota</taxon>
        <taxon>Saccharomycotina</taxon>
        <taxon>Saccharomycetes</taxon>
        <taxon>Saccharomycetales</taxon>
        <taxon>Saccharomycetaceae</taxon>
        <taxon>Lachancea</taxon>
    </lineage>
</organism>
<dbReference type="GO" id="GO:0005935">
    <property type="term" value="C:cellular bud neck"/>
    <property type="evidence" value="ECO:0007669"/>
    <property type="project" value="TreeGrafter"/>
</dbReference>
<dbReference type="OMA" id="MEGYHKR"/>
<dbReference type="GO" id="GO:0000324">
    <property type="term" value="C:fungal-type vacuole"/>
    <property type="evidence" value="ECO:0007669"/>
    <property type="project" value="TreeGrafter"/>
</dbReference>